<dbReference type="Gramene" id="PVH61400">
    <property type="protein sequence ID" value="PVH61400"/>
    <property type="gene ID" value="PAHAL_3G025600"/>
</dbReference>
<organism evidence="2">
    <name type="scientific">Panicum hallii</name>
    <dbReference type="NCBI Taxonomy" id="206008"/>
    <lineage>
        <taxon>Eukaryota</taxon>
        <taxon>Viridiplantae</taxon>
        <taxon>Streptophyta</taxon>
        <taxon>Embryophyta</taxon>
        <taxon>Tracheophyta</taxon>
        <taxon>Spermatophyta</taxon>
        <taxon>Magnoliopsida</taxon>
        <taxon>Liliopsida</taxon>
        <taxon>Poales</taxon>
        <taxon>Poaceae</taxon>
        <taxon>PACMAD clade</taxon>
        <taxon>Panicoideae</taxon>
        <taxon>Panicodae</taxon>
        <taxon>Paniceae</taxon>
        <taxon>Panicinae</taxon>
        <taxon>Panicum</taxon>
        <taxon>Panicum sect. Panicum</taxon>
    </lineage>
</organism>
<proteinExistence type="predicted"/>
<evidence type="ECO:0000256" key="1">
    <source>
        <dbReference type="SAM" id="MobiDB-lite"/>
    </source>
</evidence>
<dbReference type="Proteomes" id="UP000243499">
    <property type="component" value="Chromosome 3"/>
</dbReference>
<evidence type="ECO:0000313" key="2">
    <source>
        <dbReference type="EMBL" id="PVH61400.1"/>
    </source>
</evidence>
<reference evidence="2" key="1">
    <citation type="submission" date="2018-04" db="EMBL/GenBank/DDBJ databases">
        <title>WGS assembly of Panicum hallii.</title>
        <authorList>
            <person name="Lovell J."/>
            <person name="Jenkins J."/>
            <person name="Lowry D."/>
            <person name="Mamidi S."/>
            <person name="Sreedasyam A."/>
            <person name="Weng X."/>
            <person name="Barry K."/>
            <person name="Bonette J."/>
            <person name="Campitelli B."/>
            <person name="Daum C."/>
            <person name="Gordon S."/>
            <person name="Gould B."/>
            <person name="Lipzen A."/>
            <person name="Macqueen A."/>
            <person name="Palacio-Mejia J."/>
            <person name="Plott C."/>
            <person name="Shakirov E."/>
            <person name="Shu S."/>
            <person name="Yoshinaga Y."/>
            <person name="Zane M."/>
            <person name="Rokhsar D."/>
            <person name="Grimwood J."/>
            <person name="Schmutz J."/>
            <person name="Juenger T."/>
        </authorList>
    </citation>
    <scope>NUCLEOTIDE SEQUENCE [LARGE SCALE GENOMIC DNA]</scope>
    <source>
        <strain evidence="2">FIL2</strain>
    </source>
</reference>
<feature type="compositionally biased region" description="Basic and acidic residues" evidence="1">
    <location>
        <begin position="32"/>
        <end position="43"/>
    </location>
</feature>
<accession>A0A2T8KGU8</accession>
<dbReference type="EMBL" id="CM008048">
    <property type="protein sequence ID" value="PVH61400.1"/>
    <property type="molecule type" value="Genomic_DNA"/>
</dbReference>
<name>A0A2T8KGU8_9POAL</name>
<protein>
    <submittedName>
        <fullName evidence="2">Uncharacterized protein</fullName>
    </submittedName>
</protein>
<feature type="region of interest" description="Disordered" evidence="1">
    <location>
        <begin position="30"/>
        <end position="55"/>
    </location>
</feature>
<dbReference type="AlphaFoldDB" id="A0A2T8KGU8"/>
<sequence>MPPAAVCRPAAAWSTISCLTTKAGRGSLCEPLEEKEPHGHGTDGRGCPSPCSHGSGLRYSLPSSETELRQGSAQVKQHNGQIAIRQPNLKACACWQLAAWTMDRTAAA</sequence>
<gene>
    <name evidence="2" type="ORF">PAHAL_3G025600</name>
</gene>